<dbReference type="Gene3D" id="2.120.10.80">
    <property type="entry name" value="Kelch-type beta propeller"/>
    <property type="match status" value="1"/>
</dbReference>
<dbReference type="EMBL" id="JARTCD010000006">
    <property type="protein sequence ID" value="KAJ8661979.1"/>
    <property type="molecule type" value="Genomic_DNA"/>
</dbReference>
<evidence type="ECO:0000313" key="4">
    <source>
        <dbReference type="EMBL" id="KAJ8661979.1"/>
    </source>
</evidence>
<reference evidence="4 5" key="1">
    <citation type="submission" date="2023-03" db="EMBL/GenBank/DDBJ databases">
        <title>Genome sequence of Lichtheimia ornata CBS 291.66.</title>
        <authorList>
            <person name="Mohabir J.T."/>
            <person name="Shea T.P."/>
            <person name="Kurbessoian T."/>
            <person name="Berby B."/>
            <person name="Fontaine J."/>
            <person name="Livny J."/>
            <person name="Gnirke A."/>
            <person name="Stajich J.E."/>
            <person name="Cuomo C.A."/>
        </authorList>
    </citation>
    <scope>NUCLEOTIDE SEQUENCE [LARGE SCALE GENOMIC DNA]</scope>
    <source>
        <strain evidence="4">CBS 291.66</strain>
    </source>
</reference>
<keyword evidence="3" id="KW-0472">Membrane</keyword>
<dbReference type="Pfam" id="PF24681">
    <property type="entry name" value="Kelch_KLHDC2_KLHL20_DRC7"/>
    <property type="match status" value="1"/>
</dbReference>
<keyword evidence="3" id="KW-0812">Transmembrane</keyword>
<accession>A0AAD7VAH7</accession>
<sequence length="907" mass="103562">MGSASFVRDDVLYTIGGLSQQENMTKPTYNFIGFHLNQQNGTVWPDRYLPSVGMPGVAYAQAVLLPDNDRVLLFGGYNDDLLDKNRTLLVYEFRFGTRAWRALKVTAAYNATKNGTVPKNRYKHTATLATNGKIYIYGGQIPGTTTRFFVDFWEYDPVTGRFTEVPINHEPMSTIQITAVALPDGKIIYMTVPYLEDEIVHQVWKDAWIFDTKRRIGYQQALFNQTIDSLPHARYGCNAMLAPDNTTIYYFGGRQKFLDDSFSDTQTRLYAYNEFNILDTKTWTWLSPKTVRGEIAHPRYDASAGLLYGKYWVILGGISEFTWTNDMNVLEIPKVDSSTNSTDASGVFTWLYNITDPALGLSTDDDDDDSRELGGGAIAGIVMGSLAAAVLVVTLACMLRQKKGGTSTMIVAIWDGVVSMIWDRRVGDPLWATIMHAASKLLVTGLFIAYCAYSIIRITQSPETTMVMVKPVASVRVPDIRFCFDNYRHNDALNIQSDTVSRPYALEKWWKDYIFPLNDRYHSPFYANSIYGDIRCWLFAAPPEFRLEYRADGQPSNGTRLRFLLGGGMFPSGFNTNHSRIHISVYHPDRDPNKVVYNISEQPNLTNTDIQEWLRREMNDQETANTYTAEINTYSSIGYQLKNHRYLLNVPWNTVGFAQSRNNTPKIETSFRTSIQDDAMMVRNTLDVYPTSFMEIEEVDQRIDTLMSTFGLIGGMLSLFTFILARMYGARPPSMHGWIMKLPFSKPTRSIERHLLQSFGSLGQPIPFVHPIDQHLLSAQQLEHHHLMETPHDDDDAKRHDDGEIDLQVKIQHMEQVHQQEIYDLKRRLQLMELVFKAYYLDDEIFTRLHDAHCAEEEEIGSSNSTLADPSSDGGGWLTRLFLRCRRYSSQHIDEEQHVIEKTSDDV</sequence>
<dbReference type="InterPro" id="IPR015915">
    <property type="entry name" value="Kelch-typ_b-propeller"/>
</dbReference>
<keyword evidence="2" id="KW-0677">Repeat</keyword>
<dbReference type="GeneID" id="83209728"/>
<organism evidence="4 5">
    <name type="scientific">Lichtheimia ornata</name>
    <dbReference type="NCBI Taxonomy" id="688661"/>
    <lineage>
        <taxon>Eukaryota</taxon>
        <taxon>Fungi</taxon>
        <taxon>Fungi incertae sedis</taxon>
        <taxon>Mucoromycota</taxon>
        <taxon>Mucoromycotina</taxon>
        <taxon>Mucoromycetes</taxon>
        <taxon>Mucorales</taxon>
        <taxon>Lichtheimiaceae</taxon>
        <taxon>Lichtheimia</taxon>
    </lineage>
</organism>
<evidence type="ECO:0000256" key="1">
    <source>
        <dbReference type="ARBA" id="ARBA00022441"/>
    </source>
</evidence>
<comment type="caution">
    <text evidence="4">The sequence shown here is derived from an EMBL/GenBank/DDBJ whole genome shotgun (WGS) entry which is preliminary data.</text>
</comment>
<dbReference type="Proteomes" id="UP001234581">
    <property type="component" value="Unassembled WGS sequence"/>
</dbReference>
<gene>
    <name evidence="4" type="ORF">O0I10_002310</name>
</gene>
<evidence type="ECO:0000256" key="3">
    <source>
        <dbReference type="SAM" id="Phobius"/>
    </source>
</evidence>
<dbReference type="PANTHER" id="PTHR46093">
    <property type="entry name" value="ACYL-COA-BINDING DOMAIN-CONTAINING PROTEIN 5"/>
    <property type="match status" value="1"/>
</dbReference>
<proteinExistence type="predicted"/>
<dbReference type="AlphaFoldDB" id="A0AAD7VAH7"/>
<keyword evidence="1" id="KW-0880">Kelch repeat</keyword>
<dbReference type="SUPFAM" id="SSF117281">
    <property type="entry name" value="Kelch motif"/>
    <property type="match status" value="1"/>
</dbReference>
<name>A0AAD7VAH7_9FUNG</name>
<feature type="transmembrane region" description="Helical" evidence="3">
    <location>
        <begin position="377"/>
        <end position="399"/>
    </location>
</feature>
<dbReference type="PANTHER" id="PTHR46093:SF18">
    <property type="entry name" value="FIBRONECTIN TYPE-III DOMAIN-CONTAINING PROTEIN"/>
    <property type="match status" value="1"/>
</dbReference>
<dbReference type="RefSeq" id="XP_058346892.1">
    <property type="nucleotide sequence ID" value="XM_058482394.1"/>
</dbReference>
<evidence type="ECO:0008006" key="6">
    <source>
        <dbReference type="Google" id="ProtNLM"/>
    </source>
</evidence>
<evidence type="ECO:0000313" key="5">
    <source>
        <dbReference type="Proteomes" id="UP001234581"/>
    </source>
</evidence>
<protein>
    <recommendedName>
        <fullName evidence="6">Kelch repeat protein</fullName>
    </recommendedName>
</protein>
<evidence type="ECO:0000256" key="2">
    <source>
        <dbReference type="ARBA" id="ARBA00022737"/>
    </source>
</evidence>
<keyword evidence="5" id="KW-1185">Reference proteome</keyword>
<feature type="transmembrane region" description="Helical" evidence="3">
    <location>
        <begin position="430"/>
        <end position="456"/>
    </location>
</feature>
<keyword evidence="3" id="KW-1133">Transmembrane helix</keyword>
<feature type="transmembrane region" description="Helical" evidence="3">
    <location>
        <begin position="706"/>
        <end position="725"/>
    </location>
</feature>